<proteinExistence type="predicted"/>
<evidence type="ECO:0008006" key="2">
    <source>
        <dbReference type="Google" id="ProtNLM"/>
    </source>
</evidence>
<protein>
    <recommendedName>
        <fullName evidence="2">Peptidase S9 prolyl oligopeptidase catalytic domain-containing protein</fullName>
    </recommendedName>
</protein>
<dbReference type="AlphaFoldDB" id="A0A7S2M017"/>
<dbReference type="EMBL" id="HBGW01070098">
    <property type="protein sequence ID" value="CAD9619895.1"/>
    <property type="molecule type" value="Transcribed_RNA"/>
</dbReference>
<dbReference type="SUPFAM" id="SSF53474">
    <property type="entry name" value="alpha/beta-Hydrolases"/>
    <property type="match status" value="1"/>
</dbReference>
<accession>A0A7S2M017</accession>
<evidence type="ECO:0000313" key="1">
    <source>
        <dbReference type="EMBL" id="CAD9619895.1"/>
    </source>
</evidence>
<gene>
    <name evidence="1" type="ORF">BRAN1462_LOCUS44710</name>
</gene>
<organism evidence="1">
    <name type="scientific">Zooxanthella nutricula</name>
    <dbReference type="NCBI Taxonomy" id="1333877"/>
    <lineage>
        <taxon>Eukaryota</taxon>
        <taxon>Sar</taxon>
        <taxon>Alveolata</taxon>
        <taxon>Dinophyceae</taxon>
        <taxon>Peridiniales</taxon>
        <taxon>Peridiniales incertae sedis</taxon>
        <taxon>Zooxanthella</taxon>
    </lineage>
</organism>
<name>A0A7S2M017_9DINO</name>
<dbReference type="InterPro" id="IPR029058">
    <property type="entry name" value="AB_hydrolase_fold"/>
</dbReference>
<reference evidence="1" key="1">
    <citation type="submission" date="2021-01" db="EMBL/GenBank/DDBJ databases">
        <authorList>
            <person name="Corre E."/>
            <person name="Pelletier E."/>
            <person name="Niang G."/>
            <person name="Scheremetjew M."/>
            <person name="Finn R."/>
            <person name="Kale V."/>
            <person name="Holt S."/>
            <person name="Cochrane G."/>
            <person name="Meng A."/>
            <person name="Brown T."/>
            <person name="Cohen L."/>
        </authorList>
    </citation>
    <scope>NUCLEOTIDE SEQUENCE</scope>
    <source>
        <strain evidence="1">RCC3387</strain>
    </source>
</reference>
<sequence>MGCAAATQLAARLTSRRPAWLGGTVPAARLVLSAPFTSMKDMGQVLFGEVPGASFVLAAVARMSRHNWDNASNLQRLAFATADRPLSVTILHGRMDEIVPVQMGRQLFSMCKGLGLDCRWVERAAAGHNDILDEAFAEFAQAIIDGALPGKL</sequence>
<dbReference type="Gene3D" id="3.40.50.1820">
    <property type="entry name" value="alpha/beta hydrolase"/>
    <property type="match status" value="1"/>
</dbReference>